<name>A0A5J4WM62_9EUKA</name>
<feature type="non-terminal residue" evidence="2">
    <location>
        <position position="78"/>
    </location>
</feature>
<proteinExistence type="predicted"/>
<reference evidence="2 3" key="1">
    <citation type="submission" date="2019-03" db="EMBL/GenBank/DDBJ databases">
        <title>Single cell metagenomics reveals metabolic interactions within the superorganism composed of flagellate Streblomastix strix and complex community of Bacteroidetes bacteria on its surface.</title>
        <authorList>
            <person name="Treitli S.C."/>
            <person name="Kolisko M."/>
            <person name="Husnik F."/>
            <person name="Keeling P."/>
            <person name="Hampl V."/>
        </authorList>
    </citation>
    <scope>NUCLEOTIDE SEQUENCE [LARGE SCALE GENOMIC DNA]</scope>
    <source>
        <strain evidence="2">ST1C</strain>
    </source>
</reference>
<evidence type="ECO:0000313" key="2">
    <source>
        <dbReference type="EMBL" id="KAA6396070.1"/>
    </source>
</evidence>
<dbReference type="EMBL" id="SNRW01001525">
    <property type="protein sequence ID" value="KAA6396070.1"/>
    <property type="molecule type" value="Genomic_DNA"/>
</dbReference>
<gene>
    <name evidence="2" type="ORF">EZS28_008401</name>
</gene>
<sequence>MLILSCKRQFSKTVQEQVSTRSCKLERQTMATKPVAKQPSAAPKKSNVPAKASLEPSVQESGMPVKLKIRPEQFPLED</sequence>
<dbReference type="Proteomes" id="UP000324800">
    <property type="component" value="Unassembled WGS sequence"/>
</dbReference>
<evidence type="ECO:0000313" key="3">
    <source>
        <dbReference type="Proteomes" id="UP000324800"/>
    </source>
</evidence>
<comment type="caution">
    <text evidence="2">The sequence shown here is derived from an EMBL/GenBank/DDBJ whole genome shotgun (WGS) entry which is preliminary data.</text>
</comment>
<feature type="region of interest" description="Disordered" evidence="1">
    <location>
        <begin position="21"/>
        <end position="78"/>
    </location>
</feature>
<protein>
    <submittedName>
        <fullName evidence="2">Uncharacterized protein</fullName>
    </submittedName>
</protein>
<evidence type="ECO:0000256" key="1">
    <source>
        <dbReference type="SAM" id="MobiDB-lite"/>
    </source>
</evidence>
<organism evidence="2 3">
    <name type="scientific">Streblomastix strix</name>
    <dbReference type="NCBI Taxonomy" id="222440"/>
    <lineage>
        <taxon>Eukaryota</taxon>
        <taxon>Metamonada</taxon>
        <taxon>Preaxostyla</taxon>
        <taxon>Oxymonadida</taxon>
        <taxon>Streblomastigidae</taxon>
        <taxon>Streblomastix</taxon>
    </lineage>
</organism>
<dbReference type="AlphaFoldDB" id="A0A5J4WM62"/>
<accession>A0A5J4WM62</accession>